<feature type="region of interest" description="Disordered" evidence="1">
    <location>
        <begin position="1"/>
        <end position="38"/>
    </location>
</feature>
<sequence>MLGTAKIASLPPSLPPVSHRRIDPNTVQKPSSFTNPIQPIPKEYHDSTAYSISPLTKTPHTNNEKRGRDSCDWAACQAPSVNFPLDPPPLWPLSYTGPPRHLPIPPPFPSLVSLLTDRTFAALLPYRLFLPTPLHRISYRATTLGQNKTMSSRRLVGLSTKMYFSLSQTRHFVDPLVELLPPPTAKDVSQVDIFLIPD</sequence>
<reference evidence="2 3" key="1">
    <citation type="journal article" date="2015" name="BMC Genomics">
        <title>Insights from the genome of Ophiocordyceps polyrhachis-furcata to pathogenicity and host specificity in insect fungi.</title>
        <authorList>
            <person name="Wichadakul D."/>
            <person name="Kobmoo N."/>
            <person name="Ingsriswang S."/>
            <person name="Tangphatsornruang S."/>
            <person name="Chantasingh D."/>
            <person name="Luangsa-ard J.J."/>
            <person name="Eurwilaichitr L."/>
        </authorList>
    </citation>
    <scope>NUCLEOTIDE SEQUENCE [LARGE SCALE GENOMIC DNA]</scope>
    <source>
        <strain evidence="2 3">BCC 54312</strain>
    </source>
</reference>
<accession>A0A367L136</accession>
<evidence type="ECO:0000313" key="3">
    <source>
        <dbReference type="Proteomes" id="UP000253664"/>
    </source>
</evidence>
<dbReference type="OrthoDB" id="6715177at2759"/>
<name>A0A367L136_9HYPO</name>
<dbReference type="STRING" id="1330021.A0A367L136"/>
<feature type="compositionally biased region" description="Polar residues" evidence="1">
    <location>
        <begin position="25"/>
        <end position="37"/>
    </location>
</feature>
<dbReference type="EMBL" id="LKCN02000021">
    <property type="protein sequence ID" value="RCI08138.1"/>
    <property type="molecule type" value="Genomic_DNA"/>
</dbReference>
<protein>
    <submittedName>
        <fullName evidence="2">Uncharacterized protein</fullName>
    </submittedName>
</protein>
<comment type="caution">
    <text evidence="2">The sequence shown here is derived from an EMBL/GenBank/DDBJ whole genome shotgun (WGS) entry which is preliminary data.</text>
</comment>
<organism evidence="2 3">
    <name type="scientific">Ophiocordyceps polyrhachis-furcata BCC 54312</name>
    <dbReference type="NCBI Taxonomy" id="1330021"/>
    <lineage>
        <taxon>Eukaryota</taxon>
        <taxon>Fungi</taxon>
        <taxon>Dikarya</taxon>
        <taxon>Ascomycota</taxon>
        <taxon>Pezizomycotina</taxon>
        <taxon>Sordariomycetes</taxon>
        <taxon>Hypocreomycetidae</taxon>
        <taxon>Hypocreales</taxon>
        <taxon>Ophiocordycipitaceae</taxon>
        <taxon>Ophiocordyceps</taxon>
    </lineage>
</organism>
<dbReference type="Proteomes" id="UP000253664">
    <property type="component" value="Unassembled WGS sequence"/>
</dbReference>
<proteinExistence type="predicted"/>
<dbReference type="AlphaFoldDB" id="A0A367L136"/>
<evidence type="ECO:0000313" key="2">
    <source>
        <dbReference type="EMBL" id="RCI08138.1"/>
    </source>
</evidence>
<gene>
    <name evidence="2" type="ORF">L249_6338</name>
</gene>
<evidence type="ECO:0000256" key="1">
    <source>
        <dbReference type="SAM" id="MobiDB-lite"/>
    </source>
</evidence>
<keyword evidence="3" id="KW-1185">Reference proteome</keyword>
<feature type="non-terminal residue" evidence="2">
    <location>
        <position position="198"/>
    </location>
</feature>